<evidence type="ECO:0000313" key="1">
    <source>
        <dbReference type="EMBL" id="KAF1965052.1"/>
    </source>
</evidence>
<proteinExistence type="predicted"/>
<name>A0A6A5UMM3_9PLEO</name>
<dbReference type="AlphaFoldDB" id="A0A6A5UMM3"/>
<dbReference type="EMBL" id="ML976771">
    <property type="protein sequence ID" value="KAF1965052.1"/>
    <property type="molecule type" value="Genomic_DNA"/>
</dbReference>
<protein>
    <submittedName>
        <fullName evidence="1">Uncharacterized protein</fullName>
    </submittedName>
</protein>
<gene>
    <name evidence="1" type="ORF">BU23DRAFT_575172</name>
</gene>
<keyword evidence="2" id="KW-1185">Reference proteome</keyword>
<organism evidence="1 2">
    <name type="scientific">Bimuria novae-zelandiae CBS 107.79</name>
    <dbReference type="NCBI Taxonomy" id="1447943"/>
    <lineage>
        <taxon>Eukaryota</taxon>
        <taxon>Fungi</taxon>
        <taxon>Dikarya</taxon>
        <taxon>Ascomycota</taxon>
        <taxon>Pezizomycotina</taxon>
        <taxon>Dothideomycetes</taxon>
        <taxon>Pleosporomycetidae</taxon>
        <taxon>Pleosporales</taxon>
        <taxon>Massarineae</taxon>
        <taxon>Didymosphaeriaceae</taxon>
        <taxon>Bimuria</taxon>
    </lineage>
</organism>
<reference evidence="1" key="1">
    <citation type="journal article" date="2020" name="Stud. Mycol.">
        <title>101 Dothideomycetes genomes: a test case for predicting lifestyles and emergence of pathogens.</title>
        <authorList>
            <person name="Haridas S."/>
            <person name="Albert R."/>
            <person name="Binder M."/>
            <person name="Bloem J."/>
            <person name="Labutti K."/>
            <person name="Salamov A."/>
            <person name="Andreopoulos B."/>
            <person name="Baker S."/>
            <person name="Barry K."/>
            <person name="Bills G."/>
            <person name="Bluhm B."/>
            <person name="Cannon C."/>
            <person name="Castanera R."/>
            <person name="Culley D."/>
            <person name="Daum C."/>
            <person name="Ezra D."/>
            <person name="Gonzalez J."/>
            <person name="Henrissat B."/>
            <person name="Kuo A."/>
            <person name="Liang C."/>
            <person name="Lipzen A."/>
            <person name="Lutzoni F."/>
            <person name="Magnuson J."/>
            <person name="Mondo S."/>
            <person name="Nolan M."/>
            <person name="Ohm R."/>
            <person name="Pangilinan J."/>
            <person name="Park H.-J."/>
            <person name="Ramirez L."/>
            <person name="Alfaro M."/>
            <person name="Sun H."/>
            <person name="Tritt A."/>
            <person name="Yoshinaga Y."/>
            <person name="Zwiers L.-H."/>
            <person name="Turgeon B."/>
            <person name="Goodwin S."/>
            <person name="Spatafora J."/>
            <person name="Crous P."/>
            <person name="Grigoriev I."/>
        </authorList>
    </citation>
    <scope>NUCLEOTIDE SEQUENCE</scope>
    <source>
        <strain evidence="1">CBS 107.79</strain>
    </source>
</reference>
<evidence type="ECO:0000313" key="2">
    <source>
        <dbReference type="Proteomes" id="UP000800036"/>
    </source>
</evidence>
<sequence>MGRGQHRPVTSSRCRSPLQLSPGHIWDVVRAQVNEAATAVGLMVAKMHNIGNGTGLALEASANGPSSPSQTDLNSFDLAAARHWMQQNAMPLKGSMHWGQFFEQLCRLKDPQDWAQMNQNGRNTLLAVLLQDQCNAITQGLDIGKAFHELVGVLAELRQ</sequence>
<dbReference type="Proteomes" id="UP000800036">
    <property type="component" value="Unassembled WGS sequence"/>
</dbReference>
<accession>A0A6A5UMM3</accession>